<name>A0A0E9RZ76_ANGAN</name>
<reference evidence="1" key="2">
    <citation type="journal article" date="2015" name="Fish Shellfish Immunol.">
        <title>Early steps in the European eel (Anguilla anguilla)-Vibrio vulnificus interaction in the gills: Role of the RtxA13 toxin.</title>
        <authorList>
            <person name="Callol A."/>
            <person name="Pajuelo D."/>
            <person name="Ebbesson L."/>
            <person name="Teles M."/>
            <person name="MacKenzie S."/>
            <person name="Amaro C."/>
        </authorList>
    </citation>
    <scope>NUCLEOTIDE SEQUENCE</scope>
</reference>
<sequence length="22" mass="2729">MHRMRKSHILMCRLPCVGSRMW</sequence>
<reference evidence="1" key="1">
    <citation type="submission" date="2014-11" db="EMBL/GenBank/DDBJ databases">
        <authorList>
            <person name="Amaro Gonzalez C."/>
        </authorList>
    </citation>
    <scope>NUCLEOTIDE SEQUENCE</scope>
</reference>
<dbReference type="AlphaFoldDB" id="A0A0E9RZ76"/>
<proteinExistence type="predicted"/>
<protein>
    <submittedName>
        <fullName evidence="1">Uncharacterized protein</fullName>
    </submittedName>
</protein>
<accession>A0A0E9RZ76</accession>
<dbReference type="EMBL" id="GBXM01075009">
    <property type="protein sequence ID" value="JAH33568.1"/>
    <property type="molecule type" value="Transcribed_RNA"/>
</dbReference>
<organism evidence="1">
    <name type="scientific">Anguilla anguilla</name>
    <name type="common">European freshwater eel</name>
    <name type="synonym">Muraena anguilla</name>
    <dbReference type="NCBI Taxonomy" id="7936"/>
    <lineage>
        <taxon>Eukaryota</taxon>
        <taxon>Metazoa</taxon>
        <taxon>Chordata</taxon>
        <taxon>Craniata</taxon>
        <taxon>Vertebrata</taxon>
        <taxon>Euteleostomi</taxon>
        <taxon>Actinopterygii</taxon>
        <taxon>Neopterygii</taxon>
        <taxon>Teleostei</taxon>
        <taxon>Anguilliformes</taxon>
        <taxon>Anguillidae</taxon>
        <taxon>Anguilla</taxon>
    </lineage>
</organism>
<evidence type="ECO:0000313" key="1">
    <source>
        <dbReference type="EMBL" id="JAH33568.1"/>
    </source>
</evidence>